<evidence type="ECO:0000259" key="1">
    <source>
        <dbReference type="Pfam" id="PF13847"/>
    </source>
</evidence>
<dbReference type="InterPro" id="IPR029063">
    <property type="entry name" value="SAM-dependent_MTases_sf"/>
</dbReference>
<dbReference type="PANTHER" id="PTHR43861:SF1">
    <property type="entry name" value="TRANS-ACONITATE 2-METHYLTRANSFERASE"/>
    <property type="match status" value="1"/>
</dbReference>
<dbReference type="EMBL" id="CP020811">
    <property type="protein sequence ID" value="ART74319.1"/>
    <property type="molecule type" value="Genomic_DNA"/>
</dbReference>
<sequence>MMGQPTELTLSPSATRAVVDESSCVAQEDRFGPVDERRTVTKVGGPRYRPWLEVAAPSDYLENIANSATGRSYKAYAKSLLNIERGTVIADLGCGAGVDLPAYAEAAGPTGQVIGIDHDHALLGHARKNSAHLPTVSITEADIHCLPLESDSVDRIHIDRVLQHVDVPAVVLAEAARTLHHEGRIVCVEPDWATLTIDHRDAALSRSYTHHVVEQVIRNATIGRALPRMLGDAGFTVHAIAPFTAHWTDALEADKVLGFRDVCEHAVADGTLPAAQTQIWINDLMAGPQFFASLSLFVVSAHIESA</sequence>
<dbReference type="Gene3D" id="3.40.50.150">
    <property type="entry name" value="Vaccinia Virus protein VP39"/>
    <property type="match status" value="1"/>
</dbReference>
<dbReference type="SUPFAM" id="SSF53335">
    <property type="entry name" value="S-adenosyl-L-methionine-dependent methyltransferases"/>
    <property type="match status" value="1"/>
</dbReference>
<dbReference type="CDD" id="cd02440">
    <property type="entry name" value="AdoMet_MTases"/>
    <property type="match status" value="1"/>
</dbReference>
<evidence type="ECO:0000313" key="3">
    <source>
        <dbReference type="Proteomes" id="UP000195331"/>
    </source>
</evidence>
<geneLocation type="plasmid" evidence="2 3">
    <name>unnamed2</name>
</geneLocation>
<feature type="domain" description="Methyltransferase" evidence="1">
    <location>
        <begin position="84"/>
        <end position="196"/>
    </location>
</feature>
<reference evidence="2 3" key="1">
    <citation type="submission" date="2017-04" db="EMBL/GenBank/DDBJ databases">
        <title>Whole Genome Sequence of 1,4-Dioxane Degrading Bacterium Mycobacterium dioxanotrophicus PH-06.</title>
        <authorList>
            <person name="He Y."/>
        </authorList>
    </citation>
    <scope>NUCLEOTIDE SEQUENCE [LARGE SCALE GENOMIC DNA]</scope>
    <source>
        <strain evidence="2 3">PH-06</strain>
        <plasmid evidence="2 3">unnamed2</plasmid>
    </source>
</reference>
<evidence type="ECO:0000313" key="2">
    <source>
        <dbReference type="EMBL" id="ART74319.1"/>
    </source>
</evidence>
<dbReference type="PANTHER" id="PTHR43861">
    <property type="entry name" value="TRANS-ACONITATE 2-METHYLTRANSFERASE-RELATED"/>
    <property type="match status" value="1"/>
</dbReference>
<dbReference type="InterPro" id="IPR025714">
    <property type="entry name" value="Methyltranfer_dom"/>
</dbReference>
<name>A0A1Y0CGA5_9MYCO</name>
<accession>A0A1Y0CGA5</accession>
<proteinExistence type="predicted"/>
<dbReference type="Proteomes" id="UP000195331">
    <property type="component" value="Plasmid unnamed2"/>
</dbReference>
<keyword evidence="3" id="KW-1185">Reference proteome</keyword>
<keyword evidence="2" id="KW-0614">Plasmid</keyword>
<gene>
    <name evidence="2" type="ORF">BTO20_37480</name>
</gene>
<organism evidence="2 3">
    <name type="scientific">Mycobacterium dioxanotrophicus</name>
    <dbReference type="NCBI Taxonomy" id="482462"/>
    <lineage>
        <taxon>Bacteria</taxon>
        <taxon>Bacillati</taxon>
        <taxon>Actinomycetota</taxon>
        <taxon>Actinomycetes</taxon>
        <taxon>Mycobacteriales</taxon>
        <taxon>Mycobacteriaceae</taxon>
        <taxon>Mycobacterium</taxon>
    </lineage>
</organism>
<dbReference type="Pfam" id="PF13847">
    <property type="entry name" value="Methyltransf_31"/>
    <property type="match status" value="1"/>
</dbReference>
<dbReference type="KEGG" id="mdx:BTO20_37480"/>
<dbReference type="AlphaFoldDB" id="A0A1Y0CGA5"/>
<protein>
    <recommendedName>
        <fullName evidence="1">Methyltransferase domain-containing protein</fullName>
    </recommendedName>
</protein>